<evidence type="ECO:0000256" key="7">
    <source>
        <dbReference type="ARBA" id="ARBA00046672"/>
    </source>
</evidence>
<evidence type="ECO:0000256" key="3">
    <source>
        <dbReference type="ARBA" id="ARBA00022898"/>
    </source>
</evidence>
<reference evidence="14 15" key="1">
    <citation type="journal article" date="2018" name="Science">
        <title>The opium poppy genome and morphinan production.</title>
        <authorList>
            <person name="Guo L."/>
            <person name="Winzer T."/>
            <person name="Yang X."/>
            <person name="Li Y."/>
            <person name="Ning Z."/>
            <person name="He Z."/>
            <person name="Teodor R."/>
            <person name="Lu Y."/>
            <person name="Bowser T.A."/>
            <person name="Graham I.A."/>
            <person name="Ye K."/>
        </authorList>
    </citation>
    <scope>NUCLEOTIDE SEQUENCE [LARGE SCALE GENOMIC DNA]</scope>
    <source>
        <strain evidence="15">cv. HN1</strain>
        <tissue evidence="14">Leaves</tissue>
    </source>
</reference>
<dbReference type="InterPro" id="IPR009006">
    <property type="entry name" value="Ala_racemase/Decarboxylase_C"/>
</dbReference>
<dbReference type="Gene3D" id="2.40.37.10">
    <property type="entry name" value="Lyase, Ornithine Decarboxylase, Chain A, domain 1"/>
    <property type="match status" value="1"/>
</dbReference>
<dbReference type="PROSITE" id="PS00879">
    <property type="entry name" value="ODR_DC_2_2"/>
    <property type="match status" value="1"/>
</dbReference>
<dbReference type="PROSITE" id="PS00878">
    <property type="entry name" value="ODR_DC_2_1"/>
    <property type="match status" value="1"/>
</dbReference>
<keyword evidence="3 9" id="KW-0663">Pyridoxal phosphate</keyword>
<dbReference type="PRINTS" id="PR01182">
    <property type="entry name" value="ORNDCRBXLASE"/>
</dbReference>
<protein>
    <recommendedName>
        <fullName evidence="6">ornithine decarboxylase</fullName>
        <ecNumber evidence="6">4.1.1.17</ecNumber>
    </recommendedName>
</protein>
<comment type="subunit">
    <text evidence="7">Homodimer. Only the dimer is catalytically active, as the active sites are constructed of residues from both monomers.</text>
</comment>
<evidence type="ECO:0000256" key="5">
    <source>
        <dbReference type="ARBA" id="ARBA00034115"/>
    </source>
</evidence>
<dbReference type="Pfam" id="PF00278">
    <property type="entry name" value="Orn_DAP_Arg_deC"/>
    <property type="match status" value="1"/>
</dbReference>
<keyword evidence="15" id="KW-1185">Reference proteome</keyword>
<evidence type="ECO:0000256" key="11">
    <source>
        <dbReference type="SAM" id="MobiDB-lite"/>
    </source>
</evidence>
<feature type="active site" description="Proton donor" evidence="9">
    <location>
        <position position="369"/>
    </location>
</feature>
<gene>
    <name evidence="14" type="ORF">C5167_037974</name>
</gene>
<evidence type="ECO:0000256" key="8">
    <source>
        <dbReference type="ARBA" id="ARBA00049127"/>
    </source>
</evidence>
<dbReference type="Pfam" id="PF02784">
    <property type="entry name" value="Orn_Arg_deC_N"/>
    <property type="match status" value="1"/>
</dbReference>
<dbReference type="InterPro" id="IPR022644">
    <property type="entry name" value="De-COase2_N"/>
</dbReference>
<dbReference type="PANTHER" id="PTHR11482">
    <property type="entry name" value="ARGININE/DIAMINOPIMELATE/ORNITHINE DECARBOXYLASE"/>
    <property type="match status" value="1"/>
</dbReference>
<dbReference type="OrthoDB" id="5034579at2759"/>
<dbReference type="STRING" id="3469.A0A4Y7IBJ1"/>
<dbReference type="AlphaFoldDB" id="A0A4Y7IBJ1"/>
<dbReference type="GO" id="GO:0033387">
    <property type="term" value="P:putrescine biosynthetic process from arginine, via ornithine"/>
    <property type="evidence" value="ECO:0007669"/>
    <property type="project" value="UniProtKB-UniPathway"/>
</dbReference>
<evidence type="ECO:0000259" key="13">
    <source>
        <dbReference type="Pfam" id="PF02784"/>
    </source>
</evidence>
<feature type="domain" description="Orn/DAP/Arg decarboxylase 2 C-terminal" evidence="12">
    <location>
        <begin position="58"/>
        <end position="396"/>
    </location>
</feature>
<evidence type="ECO:0000256" key="1">
    <source>
        <dbReference type="ARBA" id="ARBA00001933"/>
    </source>
</evidence>
<dbReference type="Gene3D" id="3.20.20.10">
    <property type="entry name" value="Alanine racemase"/>
    <property type="match status" value="1"/>
</dbReference>
<sequence length="424" mass="45958">MASQQVRVMGTNPKSHQEILGAPGVKGKRVMNNSSTDGVTDFIHSIISTTKQEVKDPFYVLDLGKIVTLMDKWNHSLPSVKPFYAVKCNPEPALLGTLALLGANFDCASKGEIETVLALGVSPDRIVYANPCKSESHIKYAATVGVNLTTFDSIDEVEKMRKFHPKCGLLMRIKAPEDEGARCPLGDKYGALPEEFVPLLEAANAANLVVHGVSFHVGSGATHSRAYRAAIAEAKAIFITAEKLGMAKMHILNIGGGFTLGSQFDDAAITIKNALETYFPDDQELKLISEPGRFFAETAFTLVTDIIGKRVRGELREYYISDGIYGSMNCLLYDHATVTAKPLAYTSNPDDPNCAGLKTYTSTVFGPTCDGLDTLLTNYQLPDLKVNDWLVWPDMGAYTASAGSSFNGFNTSAIPTYLAYSIPN</sequence>
<organism evidence="14 15">
    <name type="scientific">Papaver somniferum</name>
    <name type="common">Opium poppy</name>
    <dbReference type="NCBI Taxonomy" id="3469"/>
    <lineage>
        <taxon>Eukaryota</taxon>
        <taxon>Viridiplantae</taxon>
        <taxon>Streptophyta</taxon>
        <taxon>Embryophyta</taxon>
        <taxon>Tracheophyta</taxon>
        <taxon>Spermatophyta</taxon>
        <taxon>Magnoliopsida</taxon>
        <taxon>Ranunculales</taxon>
        <taxon>Papaveraceae</taxon>
        <taxon>Papaveroideae</taxon>
        <taxon>Papaver</taxon>
    </lineage>
</organism>
<comment type="similarity">
    <text evidence="2 10">Belongs to the Orn/Lys/Arg decarboxylase class-II family.</text>
</comment>
<dbReference type="PRINTS" id="PR01179">
    <property type="entry name" value="ODADCRBXLASE"/>
</dbReference>
<keyword evidence="4" id="KW-0456">Lyase</keyword>
<comment type="pathway">
    <text evidence="5">Amine and polyamine biosynthesis; putrescine biosynthesis via L-ornithine pathway; putrescine from L-ornithine: step 1/1.</text>
</comment>
<evidence type="ECO:0000256" key="10">
    <source>
        <dbReference type="RuleBase" id="RU003737"/>
    </source>
</evidence>
<evidence type="ECO:0000256" key="9">
    <source>
        <dbReference type="PIRSR" id="PIRSR600183-50"/>
    </source>
</evidence>
<dbReference type="InterPro" id="IPR000183">
    <property type="entry name" value="Orn/DAP/Arg_de-COase"/>
</dbReference>
<dbReference type="InterPro" id="IPR022643">
    <property type="entry name" value="De-COase2_C"/>
</dbReference>
<evidence type="ECO:0000259" key="12">
    <source>
        <dbReference type="Pfam" id="PF00278"/>
    </source>
</evidence>
<dbReference type="CDD" id="cd00622">
    <property type="entry name" value="PLPDE_III_ODC"/>
    <property type="match status" value="1"/>
</dbReference>
<feature type="region of interest" description="Disordered" evidence="11">
    <location>
        <begin position="1"/>
        <end position="20"/>
    </location>
</feature>
<dbReference type="InterPro" id="IPR022653">
    <property type="entry name" value="De-COase2_pyr-phos_BS"/>
</dbReference>
<dbReference type="GO" id="GO:0004586">
    <property type="term" value="F:ornithine decarboxylase activity"/>
    <property type="evidence" value="ECO:0007669"/>
    <property type="project" value="UniProtKB-EC"/>
</dbReference>
<accession>A0A4Y7IBJ1</accession>
<evidence type="ECO:0000313" key="14">
    <source>
        <dbReference type="EMBL" id="RZC45011.1"/>
    </source>
</evidence>
<feature type="domain" description="Orn/DAP/Arg decarboxylase 2 N-terminal" evidence="13">
    <location>
        <begin position="63"/>
        <end position="296"/>
    </location>
</feature>
<dbReference type="InterPro" id="IPR022657">
    <property type="entry name" value="De-COase2_CS"/>
</dbReference>
<dbReference type="GO" id="GO:0005737">
    <property type="term" value="C:cytoplasm"/>
    <property type="evidence" value="ECO:0007669"/>
    <property type="project" value="TreeGrafter"/>
</dbReference>
<proteinExistence type="inferred from homology"/>
<dbReference type="Gramene" id="RZC45011">
    <property type="protein sequence ID" value="RZC45011"/>
    <property type="gene ID" value="C5167_037974"/>
</dbReference>
<name>A0A4Y7IBJ1_PAPSO</name>
<comment type="cofactor">
    <cofactor evidence="1 9">
        <name>pyridoxal 5'-phosphate</name>
        <dbReference type="ChEBI" id="CHEBI:597326"/>
    </cofactor>
</comment>
<dbReference type="InterPro" id="IPR002433">
    <property type="entry name" value="Orn_de-COase"/>
</dbReference>
<dbReference type="Proteomes" id="UP000316621">
    <property type="component" value="Chromosome 1"/>
</dbReference>
<dbReference type="FunFam" id="3.20.20.10:FF:000005">
    <property type="entry name" value="Ornithine decarboxylase"/>
    <property type="match status" value="1"/>
</dbReference>
<evidence type="ECO:0000313" key="15">
    <source>
        <dbReference type="Proteomes" id="UP000316621"/>
    </source>
</evidence>
<dbReference type="OMA" id="SFFVCDL"/>
<dbReference type="InterPro" id="IPR029066">
    <property type="entry name" value="PLP-binding_barrel"/>
</dbReference>
<dbReference type="SUPFAM" id="SSF50621">
    <property type="entry name" value="Alanine racemase C-terminal domain-like"/>
    <property type="match status" value="1"/>
</dbReference>
<evidence type="ECO:0000256" key="2">
    <source>
        <dbReference type="ARBA" id="ARBA00008872"/>
    </source>
</evidence>
<evidence type="ECO:0000256" key="6">
    <source>
        <dbReference type="ARBA" id="ARBA00034138"/>
    </source>
</evidence>
<evidence type="ECO:0000256" key="4">
    <source>
        <dbReference type="ARBA" id="ARBA00023239"/>
    </source>
</evidence>
<dbReference type="EMBL" id="CM010715">
    <property type="protein sequence ID" value="RZC45011.1"/>
    <property type="molecule type" value="Genomic_DNA"/>
</dbReference>
<comment type="catalytic activity">
    <reaction evidence="8">
        <text>L-ornithine + H(+) = putrescine + CO2</text>
        <dbReference type="Rhea" id="RHEA:22964"/>
        <dbReference type="ChEBI" id="CHEBI:15378"/>
        <dbReference type="ChEBI" id="CHEBI:16526"/>
        <dbReference type="ChEBI" id="CHEBI:46911"/>
        <dbReference type="ChEBI" id="CHEBI:326268"/>
        <dbReference type="EC" id="4.1.1.17"/>
    </reaction>
</comment>
<feature type="modified residue" description="N6-(pyridoxal phosphate)lysine" evidence="9">
    <location>
        <position position="87"/>
    </location>
</feature>
<dbReference type="EC" id="4.1.1.17" evidence="6"/>
<dbReference type="SUPFAM" id="SSF51419">
    <property type="entry name" value="PLP-binding barrel"/>
    <property type="match status" value="1"/>
</dbReference>
<dbReference type="UniPathway" id="UPA00535">
    <property type="reaction ID" value="UER00288"/>
</dbReference>
<dbReference type="PANTHER" id="PTHR11482:SF6">
    <property type="entry name" value="ORNITHINE DECARBOXYLASE 1-RELATED"/>
    <property type="match status" value="1"/>
</dbReference>